<dbReference type="Proteomes" id="UP001194714">
    <property type="component" value="Unassembled WGS sequence"/>
</dbReference>
<name>A0ABS0AZ10_9BACT</name>
<sequence length="266" mass="31259">MINATSLLTPIDRIGVPNNNDPVVIIDVCGHPLKQSEMDTIVYESVAENVARFFEGKAYTFSTFTFPFQTILSHTFTRGNILTDTRYAGAQKKGLQGLDWKERAQEFASNPLAKAYKKIIDDKDWNAFVEKYFELWNAIRQMEPRIKEQETLEERKKAFAEVEKRKRELRALEKKRARKMEAWSAMTVYDQRAPLYPDQKWGVLKILSWTIRTVYHTAVAVIFEYGLWILYDLDLMHQVTYKNWRKENVTGRLAQVIVEYQQMGYH</sequence>
<evidence type="ECO:0000313" key="3">
    <source>
        <dbReference type="Proteomes" id="UP001194714"/>
    </source>
</evidence>
<feature type="coiled-coil region" evidence="1">
    <location>
        <begin position="152"/>
        <end position="182"/>
    </location>
</feature>
<protein>
    <submittedName>
        <fullName evidence="2">Uncharacterized protein</fullName>
    </submittedName>
</protein>
<reference evidence="2 3" key="1">
    <citation type="submission" date="2020-01" db="EMBL/GenBank/DDBJ databases">
        <title>Draft genome sequence of Cand. Neptunochlamydia vexilliferae K9.</title>
        <authorList>
            <person name="Schulz F."/>
            <person name="Koestlbacher S."/>
            <person name="Wascher F."/>
            <person name="Pizzetti I."/>
            <person name="Horn M."/>
        </authorList>
    </citation>
    <scope>NUCLEOTIDE SEQUENCE [LARGE SCALE GENOMIC DNA]</scope>
    <source>
        <strain evidence="2 3">K9</strain>
    </source>
</reference>
<keyword evidence="3" id="KW-1185">Reference proteome</keyword>
<dbReference type="EMBL" id="JAAEJV010000019">
    <property type="protein sequence ID" value="MBF5059352.1"/>
    <property type="molecule type" value="Genomic_DNA"/>
</dbReference>
<proteinExistence type="predicted"/>
<gene>
    <name evidence="2" type="ORF">NEPTK9_000863</name>
</gene>
<evidence type="ECO:0000313" key="2">
    <source>
        <dbReference type="EMBL" id="MBF5059352.1"/>
    </source>
</evidence>
<organism evidence="2 3">
    <name type="scientific">Candidatus Neptunichlamydia vexilliferae</name>
    <dbReference type="NCBI Taxonomy" id="1651774"/>
    <lineage>
        <taxon>Bacteria</taxon>
        <taxon>Pseudomonadati</taxon>
        <taxon>Chlamydiota</taxon>
        <taxon>Chlamydiia</taxon>
        <taxon>Parachlamydiales</taxon>
        <taxon>Simkaniaceae</taxon>
        <taxon>Candidatus Neptunichlamydia</taxon>
    </lineage>
</organism>
<comment type="caution">
    <text evidence="2">The sequence shown here is derived from an EMBL/GenBank/DDBJ whole genome shotgun (WGS) entry which is preliminary data.</text>
</comment>
<evidence type="ECO:0000256" key="1">
    <source>
        <dbReference type="SAM" id="Coils"/>
    </source>
</evidence>
<accession>A0ABS0AZ10</accession>
<keyword evidence="1" id="KW-0175">Coiled coil</keyword>
<dbReference type="RefSeq" id="WP_194847657.1">
    <property type="nucleotide sequence ID" value="NZ_JAAEJV010000019.1"/>
</dbReference>